<accession>A0A7S2Y031</accession>
<keyword evidence="3" id="KW-0539">Nucleus</keyword>
<feature type="compositionally biased region" description="Low complexity" evidence="5">
    <location>
        <begin position="563"/>
        <end position="573"/>
    </location>
</feature>
<dbReference type="GO" id="GO:0000445">
    <property type="term" value="C:THO complex part of transcription export complex"/>
    <property type="evidence" value="ECO:0007669"/>
    <property type="project" value="TreeGrafter"/>
</dbReference>
<comment type="similarity">
    <text evidence="2">Belongs to the THOC5 family.</text>
</comment>
<feature type="region of interest" description="Disordered" evidence="5">
    <location>
        <begin position="275"/>
        <end position="328"/>
    </location>
</feature>
<dbReference type="EMBL" id="HBHR01021678">
    <property type="protein sequence ID" value="CAD9873074.1"/>
    <property type="molecule type" value="Transcribed_RNA"/>
</dbReference>
<dbReference type="GO" id="GO:0006406">
    <property type="term" value="P:mRNA export from nucleus"/>
    <property type="evidence" value="ECO:0007669"/>
    <property type="project" value="TreeGrafter"/>
</dbReference>
<dbReference type="InterPro" id="IPR019163">
    <property type="entry name" value="THO_Thoc5"/>
</dbReference>
<dbReference type="PANTHER" id="PTHR13375:SF3">
    <property type="entry name" value="THO COMPLEX SUBUNIT 5 HOMOLOG"/>
    <property type="match status" value="1"/>
</dbReference>
<evidence type="ECO:0000256" key="4">
    <source>
        <dbReference type="SAM" id="Coils"/>
    </source>
</evidence>
<evidence type="ECO:0000256" key="5">
    <source>
        <dbReference type="SAM" id="MobiDB-lite"/>
    </source>
</evidence>
<organism evidence="6">
    <name type="scientific">Fibrocapsa japonica</name>
    <dbReference type="NCBI Taxonomy" id="94617"/>
    <lineage>
        <taxon>Eukaryota</taxon>
        <taxon>Sar</taxon>
        <taxon>Stramenopiles</taxon>
        <taxon>Ochrophyta</taxon>
        <taxon>Raphidophyceae</taxon>
        <taxon>Chattonellales</taxon>
        <taxon>Chattonellaceae</taxon>
        <taxon>Fibrocapsa</taxon>
    </lineage>
</organism>
<feature type="compositionally biased region" description="Basic residues" evidence="5">
    <location>
        <begin position="309"/>
        <end position="318"/>
    </location>
</feature>
<dbReference type="GO" id="GO:0003729">
    <property type="term" value="F:mRNA binding"/>
    <property type="evidence" value="ECO:0007669"/>
    <property type="project" value="TreeGrafter"/>
</dbReference>
<dbReference type="PANTHER" id="PTHR13375">
    <property type="entry name" value="FMS INTERACTING PROTEIN"/>
    <property type="match status" value="1"/>
</dbReference>
<gene>
    <name evidence="6" type="ORF">FJAP1339_LOCUS11047</name>
</gene>
<protein>
    <recommendedName>
        <fullName evidence="7">THO complex subunit 5</fullName>
    </recommendedName>
</protein>
<evidence type="ECO:0008006" key="7">
    <source>
        <dbReference type="Google" id="ProtNLM"/>
    </source>
</evidence>
<feature type="region of interest" description="Disordered" evidence="5">
    <location>
        <begin position="552"/>
        <end position="586"/>
    </location>
</feature>
<reference evidence="6" key="1">
    <citation type="submission" date="2021-01" db="EMBL/GenBank/DDBJ databases">
        <authorList>
            <person name="Corre E."/>
            <person name="Pelletier E."/>
            <person name="Niang G."/>
            <person name="Scheremetjew M."/>
            <person name="Finn R."/>
            <person name="Kale V."/>
            <person name="Holt S."/>
            <person name="Cochrane G."/>
            <person name="Meng A."/>
            <person name="Brown T."/>
            <person name="Cohen L."/>
        </authorList>
    </citation>
    <scope>NUCLEOTIDE SEQUENCE</scope>
    <source>
        <strain evidence="6">CCMP1661</strain>
    </source>
</reference>
<sequence length="620" mass="66791">MEAIKSFNTSSEQLEQLMEEMKSLDKESKAGGAELQKTASKAMKLLLELKRYSRRAHMGVDACRKDIVSAKESVDKQQLQLQNLLYEKAHLQRQIMLCRDFATPELDKMAKDEAATAEAGEAGAGRGEKGLGLGLLGDIDQLHDREVHQGHLDTLAAHIQERKELAQELAEVQAQVKVTASQGAARKQFLAQLPHHLQAILKASESLSKYMGGGAEGEGANKAPAGASVAEVRQLPRPLFVLYSQLHGYATHFAGMQKDGDKDFLQVEVVDAASYPLPPPSTGKGSSSKTPPPGSKRPRGEEDDESRSSRRSKSRRSSGNKAVVEDTPGGALGVHAKAVLLKVGVWVKETSRVEEANICFQSLDKLGVVTVVVKAGPVLSGSDKDKGAMDLASAARLLAGLFPEDMGVTLPTPASRQALLSIAPHIAGRSSSLSASRVGRSRQPPAPTGFGSPYRWAQWLAGLQPLQDDPDHHLDPMELEPSTRAVVERIRSRVRSRAVLCHLLGLLSSKPHPVPCHPALAEALKGAPSSSEITKWQEISVPANDPFAIRVAPQPGAPGGGATTTTTTSSSSSSRRRSRRGRRPCATRSSSWCWSRTLRPRRCSTTATGIVRTFLRKNHS</sequence>
<proteinExistence type="inferred from homology"/>
<feature type="coiled-coil region" evidence="4">
    <location>
        <begin position="155"/>
        <end position="182"/>
    </location>
</feature>
<evidence type="ECO:0000256" key="2">
    <source>
        <dbReference type="ARBA" id="ARBA00008044"/>
    </source>
</evidence>
<dbReference type="Pfam" id="PF09766">
    <property type="entry name" value="FmiP_Thoc5"/>
    <property type="match status" value="1"/>
</dbReference>
<evidence type="ECO:0000313" key="6">
    <source>
        <dbReference type="EMBL" id="CAD9873074.1"/>
    </source>
</evidence>
<dbReference type="AlphaFoldDB" id="A0A7S2Y031"/>
<feature type="compositionally biased region" description="Basic residues" evidence="5">
    <location>
        <begin position="574"/>
        <end position="585"/>
    </location>
</feature>
<evidence type="ECO:0000256" key="1">
    <source>
        <dbReference type="ARBA" id="ARBA00004123"/>
    </source>
</evidence>
<keyword evidence="4" id="KW-0175">Coiled coil</keyword>
<comment type="subcellular location">
    <subcellularLocation>
        <location evidence="1">Nucleus</location>
    </subcellularLocation>
</comment>
<name>A0A7S2Y031_9STRA</name>
<evidence type="ECO:0000256" key="3">
    <source>
        <dbReference type="ARBA" id="ARBA00023242"/>
    </source>
</evidence>